<evidence type="ECO:0000313" key="14">
    <source>
        <dbReference type="Proteomes" id="UP000034947"/>
    </source>
</evidence>
<keyword evidence="4" id="KW-0926">Vacuole</keyword>
<evidence type="ECO:0000256" key="1">
    <source>
        <dbReference type="ARBA" id="ARBA00004128"/>
    </source>
</evidence>
<evidence type="ECO:0000256" key="4">
    <source>
        <dbReference type="ARBA" id="ARBA00022554"/>
    </source>
</evidence>
<keyword evidence="14" id="KW-1185">Reference proteome</keyword>
<feature type="transmembrane region" description="Helical" evidence="11">
    <location>
        <begin position="720"/>
        <end position="738"/>
    </location>
</feature>
<dbReference type="FunFam" id="3.40.50.720:FF:000643">
    <property type="entry name" value="Short chain dehydrogenase/reductase family oxidoreductase, putative"/>
    <property type="match status" value="1"/>
</dbReference>
<evidence type="ECO:0000256" key="2">
    <source>
        <dbReference type="ARBA" id="ARBA00008066"/>
    </source>
</evidence>
<evidence type="ECO:0000256" key="7">
    <source>
        <dbReference type="ARBA" id="ARBA00022970"/>
    </source>
</evidence>
<feature type="transmembrane region" description="Helical" evidence="11">
    <location>
        <begin position="417"/>
        <end position="437"/>
    </location>
</feature>
<dbReference type="InterPro" id="IPR036291">
    <property type="entry name" value="NAD(P)-bd_dom_sf"/>
</dbReference>
<feature type="transmembrane region" description="Helical" evidence="11">
    <location>
        <begin position="568"/>
        <end position="591"/>
    </location>
</feature>
<keyword evidence="3" id="KW-0813">Transport</keyword>
<feature type="compositionally biased region" description="Acidic residues" evidence="10">
    <location>
        <begin position="783"/>
        <end position="799"/>
    </location>
</feature>
<keyword evidence="5 11" id="KW-0812">Transmembrane</keyword>
<dbReference type="GO" id="GO:0015189">
    <property type="term" value="F:L-lysine transmembrane transporter activity"/>
    <property type="evidence" value="ECO:0007669"/>
    <property type="project" value="TreeGrafter"/>
</dbReference>
<evidence type="ECO:0000256" key="10">
    <source>
        <dbReference type="SAM" id="MobiDB-lite"/>
    </source>
</evidence>
<evidence type="ECO:0000256" key="11">
    <source>
        <dbReference type="SAM" id="Phobius"/>
    </source>
</evidence>
<dbReference type="GO" id="GO:0005302">
    <property type="term" value="F:L-tyrosine transmembrane transporter activity"/>
    <property type="evidence" value="ECO:0007669"/>
    <property type="project" value="TreeGrafter"/>
</dbReference>
<accession>A0A0F8W5U2</accession>
<dbReference type="GO" id="GO:0005290">
    <property type="term" value="F:L-histidine transmembrane transporter activity"/>
    <property type="evidence" value="ECO:0007669"/>
    <property type="project" value="TreeGrafter"/>
</dbReference>
<protein>
    <recommendedName>
        <fullName evidence="12">Amino acid transporter transmembrane domain-containing protein</fullName>
    </recommendedName>
</protein>
<dbReference type="PANTHER" id="PTHR22950:SF678">
    <property type="entry name" value="VACUOLAR AMINO ACID TRANSPORTER 5-RELATED"/>
    <property type="match status" value="1"/>
</dbReference>
<dbReference type="AlphaFoldDB" id="A0A0F8W5U2"/>
<feature type="transmembrane region" description="Helical" evidence="11">
    <location>
        <begin position="387"/>
        <end position="411"/>
    </location>
</feature>
<dbReference type="GO" id="GO:0061459">
    <property type="term" value="F:L-arginine transmembrane transporter activity"/>
    <property type="evidence" value="ECO:0007669"/>
    <property type="project" value="TreeGrafter"/>
</dbReference>
<dbReference type="InterPro" id="IPR013057">
    <property type="entry name" value="AA_transpt_TM"/>
</dbReference>
<evidence type="ECO:0000256" key="3">
    <source>
        <dbReference type="ARBA" id="ARBA00022448"/>
    </source>
</evidence>
<dbReference type="GO" id="GO:0015194">
    <property type="term" value="F:L-serine transmembrane transporter activity"/>
    <property type="evidence" value="ECO:0007669"/>
    <property type="project" value="TreeGrafter"/>
</dbReference>
<dbReference type="VEuPathDB" id="FungiDB:P175DRAFT_0451961"/>
<evidence type="ECO:0000256" key="6">
    <source>
        <dbReference type="ARBA" id="ARBA00022857"/>
    </source>
</evidence>
<evidence type="ECO:0000256" key="8">
    <source>
        <dbReference type="ARBA" id="ARBA00022989"/>
    </source>
</evidence>
<dbReference type="EMBL" id="JYKN01003268">
    <property type="protein sequence ID" value="KKK13265.1"/>
    <property type="molecule type" value="Genomic_DNA"/>
</dbReference>
<feature type="transmembrane region" description="Helical" evidence="11">
    <location>
        <begin position="535"/>
        <end position="556"/>
    </location>
</feature>
<dbReference type="OrthoDB" id="438545at2759"/>
<reference evidence="13 14" key="1">
    <citation type="submission" date="2015-02" db="EMBL/GenBank/DDBJ databases">
        <title>Draft Genome Sequences of Two Closely-Related Aflatoxigenic Aspergillus Species Obtained from the Cote d'Ivoire.</title>
        <authorList>
            <person name="Moore G.G."/>
            <person name="Beltz S.B."/>
            <person name="Mack B.M."/>
        </authorList>
    </citation>
    <scope>NUCLEOTIDE SEQUENCE [LARGE SCALE GENOMIC DNA]</scope>
    <source>
        <strain evidence="13 14">SRRC1432</strain>
    </source>
</reference>
<dbReference type="Gene3D" id="3.40.50.720">
    <property type="entry name" value="NAD(P)-binding Rossmann-like Domain"/>
    <property type="match status" value="1"/>
</dbReference>
<dbReference type="PRINTS" id="PR00081">
    <property type="entry name" value="GDHRDH"/>
</dbReference>
<dbReference type="GO" id="GO:0005313">
    <property type="term" value="F:L-glutamate transmembrane transporter activity"/>
    <property type="evidence" value="ECO:0007669"/>
    <property type="project" value="TreeGrafter"/>
</dbReference>
<name>A0A0F8W5U2_9EURO</name>
<gene>
    <name evidence="13" type="ORF">AOCH_005560</name>
</gene>
<keyword evidence="9 11" id="KW-0472">Membrane</keyword>
<comment type="subcellular location">
    <subcellularLocation>
        <location evidence="1">Vacuole membrane</location>
        <topology evidence="1">Multi-pass membrane protein</topology>
    </subcellularLocation>
</comment>
<evidence type="ECO:0000313" key="13">
    <source>
        <dbReference type="EMBL" id="KKK13265.1"/>
    </source>
</evidence>
<feature type="transmembrane region" description="Helical" evidence="11">
    <location>
        <begin position="830"/>
        <end position="854"/>
    </location>
</feature>
<dbReference type="PROSITE" id="PS00061">
    <property type="entry name" value="ADH_SHORT"/>
    <property type="match status" value="1"/>
</dbReference>
<keyword evidence="7" id="KW-0029">Amino-acid transport</keyword>
<feature type="region of interest" description="Disordered" evidence="10">
    <location>
        <begin position="690"/>
        <end position="712"/>
    </location>
</feature>
<keyword evidence="6" id="KW-0521">NADP</keyword>
<feature type="transmembrane region" description="Helical" evidence="11">
    <location>
        <begin position="744"/>
        <end position="766"/>
    </location>
</feature>
<keyword evidence="8 11" id="KW-1133">Transmembrane helix</keyword>
<evidence type="ECO:0000256" key="5">
    <source>
        <dbReference type="ARBA" id="ARBA00022692"/>
    </source>
</evidence>
<dbReference type="Pfam" id="PF00106">
    <property type="entry name" value="adh_short"/>
    <property type="match status" value="1"/>
</dbReference>
<comment type="caution">
    <text evidence="13">The sequence shown here is derived from an EMBL/GenBank/DDBJ whole genome shotgun (WGS) entry which is preliminary data.</text>
</comment>
<dbReference type="PANTHER" id="PTHR22950">
    <property type="entry name" value="AMINO ACID TRANSPORTER"/>
    <property type="match status" value="1"/>
</dbReference>
<dbReference type="InterPro" id="IPR020904">
    <property type="entry name" value="Sc_DH/Rdtase_CS"/>
</dbReference>
<dbReference type="GO" id="GO:0000329">
    <property type="term" value="C:fungal-type vacuole membrane"/>
    <property type="evidence" value="ECO:0007669"/>
    <property type="project" value="TreeGrafter"/>
</dbReference>
<dbReference type="Pfam" id="PF01490">
    <property type="entry name" value="Aa_trans"/>
    <property type="match status" value="1"/>
</dbReference>
<dbReference type="InterPro" id="IPR002347">
    <property type="entry name" value="SDR_fam"/>
</dbReference>
<feature type="transmembrane region" description="Helical" evidence="11">
    <location>
        <begin position="511"/>
        <end position="528"/>
    </location>
</feature>
<evidence type="ECO:0000259" key="12">
    <source>
        <dbReference type="Pfam" id="PF01490"/>
    </source>
</evidence>
<feature type="transmembrane region" description="Helical" evidence="11">
    <location>
        <begin position="612"/>
        <end position="636"/>
    </location>
</feature>
<dbReference type="GO" id="GO:0044550">
    <property type="term" value="P:secondary metabolite biosynthetic process"/>
    <property type="evidence" value="ECO:0007669"/>
    <property type="project" value="UniProtKB-ARBA"/>
</dbReference>
<feature type="domain" description="Amino acid transporter transmembrane" evidence="12">
    <location>
        <begin position="386"/>
        <end position="781"/>
    </location>
</feature>
<proteinExistence type="inferred from homology"/>
<feature type="region of interest" description="Disordered" evidence="10">
    <location>
        <begin position="783"/>
        <end position="811"/>
    </location>
</feature>
<feature type="transmembrane region" description="Helical" evidence="11">
    <location>
        <begin position="648"/>
        <end position="669"/>
    </location>
</feature>
<dbReference type="SUPFAM" id="SSF51735">
    <property type="entry name" value="NAD(P)-binding Rossmann-fold domains"/>
    <property type="match status" value="1"/>
</dbReference>
<sequence length="856" mass="92500">MAFSVQGKSAVVTGAGSGINLSFAKLLLENGCNVLIADLALRPEAQAVVDHYSSKSPRAVFQRTDVTVWAQLDAMFDIAEKEFGAVDIVCPGAGVYEEHWSNFWYPPGTPESRDAPDGGRYALLDINLTHPIRVTQLAISHFLRQGTNPQQRKHIIHIASIAAQMPFMASPMYVATKHAISGFVRSLAKLDGKSGIRVTAVAPGLIKTPLWTDHPEKMKMVDDADEWVTPEEVATVMLALVQQEKVSEIIGDTEGNGTQFPISGGTILEVSKKVRSVSPFNDPGPNGRAGNTVSMSSRVEDEIYEMLDQGGWGKTKGVALHRSLSTPPVAFLLPATTTPHSPLLLPPPPPPNMLDDEVSVGVGPVDAIRSGSRRRGARGKQSFGGQASWLSCVINLVNTIIGAGVLAMPLAISHMGIVLGIFVILWSGLTAGFGLYLQSLCAQYLERGSASFFALSQLTYPNAAVIFDAAIAIKCFGVGVSYLIIIGDLMPGVVQGFVGGETEYDFLVDRHFWVTAFMLIIIPLSYLRRLDSLKYTSIAALISMGYLVILVVYHFIKGDTQADRGPIRVIHWAGAVPTLSSFPVIVFAFTCHQNMFSILNEIGNNSHFRTTAVVLASIGSSATTYILVAITGYLSFGNSVGGNIVGMYPPGVWATIGRAAIVILVMFSYPLQCHPCRASVDAVLRWRPKPSPSGNESSHRHPLLGPRGTRSPEPMSDLRFSVITTSILILSYIVAMTVSSLEAVLAYVGSTGSTSISFILPGIFYYKISAPDSPAHQRLMKEDDEAEDGLLSENSDDEINGGSSQTRPLTESGLLRRHTRAWRRDLIRKLSLCLVIYGVIVMVVCLITNSLFLASH</sequence>
<dbReference type="Proteomes" id="UP000034947">
    <property type="component" value="Unassembled WGS sequence"/>
</dbReference>
<evidence type="ECO:0000256" key="9">
    <source>
        <dbReference type="ARBA" id="ARBA00023136"/>
    </source>
</evidence>
<comment type="similarity">
    <text evidence="2">Belongs to the amino acid/polyamine transporter 2 family.</text>
</comment>
<organism evidence="13 14">
    <name type="scientific">Aspergillus ochraceoroseus</name>
    <dbReference type="NCBI Taxonomy" id="138278"/>
    <lineage>
        <taxon>Eukaryota</taxon>
        <taxon>Fungi</taxon>
        <taxon>Dikarya</taxon>
        <taxon>Ascomycota</taxon>
        <taxon>Pezizomycotina</taxon>
        <taxon>Eurotiomycetes</taxon>
        <taxon>Eurotiomycetidae</taxon>
        <taxon>Eurotiales</taxon>
        <taxon>Aspergillaceae</taxon>
        <taxon>Aspergillus</taxon>
        <taxon>Aspergillus subgen. Nidulantes</taxon>
    </lineage>
</organism>